<evidence type="ECO:0000313" key="3">
    <source>
        <dbReference type="Proteomes" id="UP001295462"/>
    </source>
</evidence>
<reference evidence="2 4" key="2">
    <citation type="submission" date="2024-10" db="EMBL/GenBank/DDBJ databases">
        <authorList>
            <person name="Yibar A."/>
            <person name="Saticioglu I.B."/>
            <person name="Duman M."/>
            <person name="Ajmi N."/>
            <person name="Gurler F."/>
            <person name="Ay H."/>
            <person name="Onuk E."/>
            <person name="Guler S."/>
            <person name="Romalde J.L."/>
        </authorList>
    </citation>
    <scope>NUCLEOTIDE SEQUENCE [LARGE SCALE GENOMIC DNA]</scope>
    <source>
        <strain evidence="2 4">1-TCBS-A</strain>
    </source>
</reference>
<dbReference type="AlphaFoldDB" id="A0AAU9QIS4"/>
<dbReference type="GeneID" id="48231404"/>
<accession>A0AAU9QIS4</accession>
<gene>
    <name evidence="2" type="ORF">ACGRHZ_20765</name>
    <name evidence="1" type="ORF">THF1A12_20024</name>
</gene>
<evidence type="ECO:0000313" key="2">
    <source>
        <dbReference type="EMBL" id="MFH0273706.1"/>
    </source>
</evidence>
<dbReference type="RefSeq" id="WP_080774341.1">
    <property type="nucleotide sequence ID" value="NZ_CAJFAE010000016.1"/>
</dbReference>
<dbReference type="Proteomes" id="UP001607221">
    <property type="component" value="Unassembled WGS sequence"/>
</dbReference>
<comment type="caution">
    <text evidence="1">The sequence shown here is derived from an EMBL/GenBank/DDBJ whole genome shotgun (WGS) entry which is preliminary data.</text>
</comment>
<protein>
    <submittedName>
        <fullName evidence="1">Uncharacterized protein</fullName>
    </submittedName>
</protein>
<dbReference type="EMBL" id="CAKMUD010000072">
    <property type="protein sequence ID" value="CAH1583940.1"/>
    <property type="molecule type" value="Genomic_DNA"/>
</dbReference>
<dbReference type="EMBL" id="JBIHSE010000002">
    <property type="protein sequence ID" value="MFH0273706.1"/>
    <property type="molecule type" value="Genomic_DNA"/>
</dbReference>
<proteinExistence type="predicted"/>
<organism evidence="1 3">
    <name type="scientific">Vibrio jasicida</name>
    <dbReference type="NCBI Taxonomy" id="766224"/>
    <lineage>
        <taxon>Bacteria</taxon>
        <taxon>Pseudomonadati</taxon>
        <taxon>Pseudomonadota</taxon>
        <taxon>Gammaproteobacteria</taxon>
        <taxon>Vibrionales</taxon>
        <taxon>Vibrionaceae</taxon>
        <taxon>Vibrio</taxon>
    </lineage>
</organism>
<name>A0AAU9QIS4_9VIBR</name>
<sequence>MIAKIYSVKVTCPCCGELHTQQSKDWFIDRTTPFLVGEGYDFHCGCGQEVEFSFLAQQHGSIVRPMSDLGI</sequence>
<reference evidence="1" key="1">
    <citation type="submission" date="2022-01" db="EMBL/GenBank/DDBJ databases">
        <authorList>
            <person name="Lagorce A."/>
        </authorList>
    </citation>
    <scope>NUCLEOTIDE SEQUENCE</scope>
    <source>
        <strain evidence="1">Th15_F1_A12</strain>
    </source>
</reference>
<evidence type="ECO:0000313" key="1">
    <source>
        <dbReference type="EMBL" id="CAH1583940.1"/>
    </source>
</evidence>
<evidence type="ECO:0000313" key="4">
    <source>
        <dbReference type="Proteomes" id="UP001607221"/>
    </source>
</evidence>
<dbReference type="Proteomes" id="UP001295462">
    <property type="component" value="Unassembled WGS sequence"/>
</dbReference>
<keyword evidence="4" id="KW-1185">Reference proteome</keyword>